<feature type="transmembrane region" description="Helical" evidence="6">
    <location>
        <begin position="73"/>
        <end position="93"/>
    </location>
</feature>
<feature type="transmembrane region" description="Helical" evidence="6">
    <location>
        <begin position="281"/>
        <end position="303"/>
    </location>
</feature>
<comment type="subcellular location">
    <subcellularLocation>
        <location evidence="1">Membrane</location>
        <topology evidence="1">Multi-pass membrane protein</topology>
    </subcellularLocation>
</comment>
<feature type="domain" description="Major facilitator superfamily (MFS) profile" evidence="7">
    <location>
        <begin position="35"/>
        <end position="508"/>
    </location>
</feature>
<dbReference type="Proteomes" id="UP001303647">
    <property type="component" value="Unassembled WGS sequence"/>
</dbReference>
<feature type="transmembrane region" description="Helical" evidence="6">
    <location>
        <begin position="483"/>
        <end position="504"/>
    </location>
</feature>
<keyword evidence="2" id="KW-0813">Transport</keyword>
<protein>
    <submittedName>
        <fullName evidence="8">Major facilitator superfamily domain-containing protein</fullName>
    </submittedName>
</protein>
<dbReference type="InterPro" id="IPR036259">
    <property type="entry name" value="MFS_trans_sf"/>
</dbReference>
<dbReference type="PANTHER" id="PTHR23502:SF51">
    <property type="entry name" value="QUINIDINE RESISTANCE PROTEIN 1-RELATED"/>
    <property type="match status" value="1"/>
</dbReference>
<feature type="transmembrane region" description="Helical" evidence="6">
    <location>
        <begin position="190"/>
        <end position="209"/>
    </location>
</feature>
<reference evidence="8" key="1">
    <citation type="journal article" date="2023" name="Mol. Phylogenet. Evol.">
        <title>Genome-scale phylogeny and comparative genomics of the fungal order Sordariales.</title>
        <authorList>
            <person name="Hensen N."/>
            <person name="Bonometti L."/>
            <person name="Westerberg I."/>
            <person name="Brannstrom I.O."/>
            <person name="Guillou S."/>
            <person name="Cros-Aarteil S."/>
            <person name="Calhoun S."/>
            <person name="Haridas S."/>
            <person name="Kuo A."/>
            <person name="Mondo S."/>
            <person name="Pangilinan J."/>
            <person name="Riley R."/>
            <person name="LaButti K."/>
            <person name="Andreopoulos B."/>
            <person name="Lipzen A."/>
            <person name="Chen C."/>
            <person name="Yan M."/>
            <person name="Daum C."/>
            <person name="Ng V."/>
            <person name="Clum A."/>
            <person name="Steindorff A."/>
            <person name="Ohm R.A."/>
            <person name="Martin F."/>
            <person name="Silar P."/>
            <person name="Natvig D.O."/>
            <person name="Lalanne C."/>
            <person name="Gautier V."/>
            <person name="Ament-Velasquez S.L."/>
            <person name="Kruys A."/>
            <person name="Hutchinson M.I."/>
            <person name="Powell A.J."/>
            <person name="Barry K."/>
            <person name="Miller A.N."/>
            <person name="Grigoriev I.V."/>
            <person name="Debuchy R."/>
            <person name="Gladieux P."/>
            <person name="Hiltunen Thoren M."/>
            <person name="Johannesson H."/>
        </authorList>
    </citation>
    <scope>NUCLEOTIDE SEQUENCE</scope>
    <source>
        <strain evidence="8">CBS 359.72</strain>
    </source>
</reference>
<feature type="transmembrane region" description="Helical" evidence="6">
    <location>
        <begin position="423"/>
        <end position="447"/>
    </location>
</feature>
<organism evidence="8 9">
    <name type="scientific">Corynascus novoguineensis</name>
    <dbReference type="NCBI Taxonomy" id="1126955"/>
    <lineage>
        <taxon>Eukaryota</taxon>
        <taxon>Fungi</taxon>
        <taxon>Dikarya</taxon>
        <taxon>Ascomycota</taxon>
        <taxon>Pezizomycotina</taxon>
        <taxon>Sordariomycetes</taxon>
        <taxon>Sordariomycetidae</taxon>
        <taxon>Sordariales</taxon>
        <taxon>Chaetomiaceae</taxon>
        <taxon>Corynascus</taxon>
    </lineage>
</organism>
<proteinExistence type="predicted"/>
<feature type="transmembrane region" description="Helical" evidence="6">
    <location>
        <begin position="393"/>
        <end position="411"/>
    </location>
</feature>
<dbReference type="InterPro" id="IPR020846">
    <property type="entry name" value="MFS_dom"/>
</dbReference>
<evidence type="ECO:0000313" key="9">
    <source>
        <dbReference type="Proteomes" id="UP001303647"/>
    </source>
</evidence>
<feature type="transmembrane region" description="Helical" evidence="6">
    <location>
        <begin position="459"/>
        <end position="477"/>
    </location>
</feature>
<evidence type="ECO:0000256" key="4">
    <source>
        <dbReference type="ARBA" id="ARBA00022989"/>
    </source>
</evidence>
<dbReference type="GO" id="GO:0005886">
    <property type="term" value="C:plasma membrane"/>
    <property type="evidence" value="ECO:0007669"/>
    <property type="project" value="TreeGrafter"/>
</dbReference>
<evidence type="ECO:0000256" key="3">
    <source>
        <dbReference type="ARBA" id="ARBA00022692"/>
    </source>
</evidence>
<keyword evidence="9" id="KW-1185">Reference proteome</keyword>
<keyword evidence="3 6" id="KW-0812">Transmembrane</keyword>
<evidence type="ECO:0000256" key="6">
    <source>
        <dbReference type="SAM" id="Phobius"/>
    </source>
</evidence>
<dbReference type="InterPro" id="IPR011701">
    <property type="entry name" value="MFS"/>
</dbReference>
<dbReference type="SUPFAM" id="SSF103473">
    <property type="entry name" value="MFS general substrate transporter"/>
    <property type="match status" value="1"/>
</dbReference>
<dbReference type="PANTHER" id="PTHR23502">
    <property type="entry name" value="MAJOR FACILITATOR SUPERFAMILY"/>
    <property type="match status" value="1"/>
</dbReference>
<dbReference type="Pfam" id="PF07690">
    <property type="entry name" value="MFS_1"/>
    <property type="match status" value="1"/>
</dbReference>
<dbReference type="AlphaFoldDB" id="A0AAN7CW82"/>
<feature type="transmembrane region" description="Helical" evidence="6">
    <location>
        <begin position="315"/>
        <end position="339"/>
    </location>
</feature>
<accession>A0AAN7CW82</accession>
<evidence type="ECO:0000259" key="7">
    <source>
        <dbReference type="PROSITE" id="PS50850"/>
    </source>
</evidence>
<evidence type="ECO:0000256" key="5">
    <source>
        <dbReference type="ARBA" id="ARBA00023136"/>
    </source>
</evidence>
<dbReference type="Gene3D" id="1.20.1720.10">
    <property type="entry name" value="Multidrug resistance protein D"/>
    <property type="match status" value="1"/>
</dbReference>
<dbReference type="GO" id="GO:0022857">
    <property type="term" value="F:transmembrane transporter activity"/>
    <property type="evidence" value="ECO:0007669"/>
    <property type="project" value="InterPro"/>
</dbReference>
<gene>
    <name evidence="8" type="ORF">C7999DRAFT_39428</name>
</gene>
<evidence type="ECO:0000313" key="8">
    <source>
        <dbReference type="EMBL" id="KAK4249444.1"/>
    </source>
</evidence>
<keyword evidence="4 6" id="KW-1133">Transmembrane helix</keyword>
<comment type="caution">
    <text evidence="8">The sequence shown here is derived from an EMBL/GenBank/DDBJ whole genome shotgun (WGS) entry which is preliminary data.</text>
</comment>
<name>A0AAN7CW82_9PEZI</name>
<sequence length="531" mass="56435">MAKTLFLWNRLKSCKILRPANVPYSVFSRKEKGLLVLIVSAAGFFSSASSNMYFPALNSLAQEYRVSNTLTNLTITVYMIFQGLAPSFTGALSDSIGRRPVYVLCFTVYIAANVGLALQRQFAALVVLRCLQSSGSSGTVAIGNAVVSDVADADERGSYIGYVSFGAVIGVSLGATMGGVLAQFLGWRSIFWFLVISASVVLALISLLMPETARVVVGNGAVAPPEWNRCLWDLLPSTERRRAAAAAAASVPPAGDPAQEQQRRRFVNPLMTLRICADKEAGAVLAASGVTYAGYAALVGALPSRFGALYGYNDLQVGLCYLPIGISAALAAVAVGYAIDWNFARHARRLGLSVEQARQIIRREEDNCGGGGGGGGGSNGGKSFPIESARCEVAFPVLTLFCVATVTYGWLLSYRASVTGPIVMLFLLGFGINGVYTILSVLLLDVYPRAPATATAANNLVRCWLGAGAAAVVIPMMDTMGTGWAFTFIAFLILLMGPVLWVVMRWGPKWRAERIAAEKAREASTARAEVA</sequence>
<feature type="transmembrane region" description="Helical" evidence="6">
    <location>
        <begin position="159"/>
        <end position="184"/>
    </location>
</feature>
<dbReference type="PROSITE" id="PS50850">
    <property type="entry name" value="MFS"/>
    <property type="match status" value="1"/>
</dbReference>
<dbReference type="FunFam" id="1.20.1720.10:FF:000009">
    <property type="entry name" value="MFS multidrug transporter"/>
    <property type="match status" value="1"/>
</dbReference>
<evidence type="ECO:0000256" key="2">
    <source>
        <dbReference type="ARBA" id="ARBA00022448"/>
    </source>
</evidence>
<dbReference type="Gene3D" id="1.20.1250.20">
    <property type="entry name" value="MFS general substrate transporter like domains"/>
    <property type="match status" value="1"/>
</dbReference>
<reference evidence="8" key="2">
    <citation type="submission" date="2023-05" db="EMBL/GenBank/DDBJ databases">
        <authorList>
            <consortium name="Lawrence Berkeley National Laboratory"/>
            <person name="Steindorff A."/>
            <person name="Hensen N."/>
            <person name="Bonometti L."/>
            <person name="Westerberg I."/>
            <person name="Brannstrom I.O."/>
            <person name="Guillou S."/>
            <person name="Cros-Aarteil S."/>
            <person name="Calhoun S."/>
            <person name="Haridas S."/>
            <person name="Kuo A."/>
            <person name="Mondo S."/>
            <person name="Pangilinan J."/>
            <person name="Riley R."/>
            <person name="Labutti K."/>
            <person name="Andreopoulos B."/>
            <person name="Lipzen A."/>
            <person name="Chen C."/>
            <person name="Yanf M."/>
            <person name="Daum C."/>
            <person name="Ng V."/>
            <person name="Clum A."/>
            <person name="Ohm R."/>
            <person name="Martin F."/>
            <person name="Silar P."/>
            <person name="Natvig D."/>
            <person name="Lalanne C."/>
            <person name="Gautier V."/>
            <person name="Ament-Velasquez S.L."/>
            <person name="Kruys A."/>
            <person name="Hutchinson M.I."/>
            <person name="Powell A.J."/>
            <person name="Barry K."/>
            <person name="Miller A.N."/>
            <person name="Grigoriev I.V."/>
            <person name="Debuchy R."/>
            <person name="Gladieux P."/>
            <person name="Thoren M.H."/>
            <person name="Johannesson H."/>
        </authorList>
    </citation>
    <scope>NUCLEOTIDE SEQUENCE</scope>
    <source>
        <strain evidence="8">CBS 359.72</strain>
    </source>
</reference>
<dbReference type="EMBL" id="MU857623">
    <property type="protein sequence ID" value="KAK4249444.1"/>
    <property type="molecule type" value="Genomic_DNA"/>
</dbReference>
<keyword evidence="5 6" id="KW-0472">Membrane</keyword>
<evidence type="ECO:0000256" key="1">
    <source>
        <dbReference type="ARBA" id="ARBA00004141"/>
    </source>
</evidence>
<feature type="transmembrane region" description="Helical" evidence="6">
    <location>
        <begin position="34"/>
        <end position="53"/>
    </location>
</feature>